<dbReference type="Gene3D" id="3.90.550.20">
    <property type="match status" value="1"/>
</dbReference>
<dbReference type="AlphaFoldDB" id="A0A1W1UZV4"/>
<feature type="domain" description="GT44" evidence="1">
    <location>
        <begin position="23"/>
        <end position="81"/>
    </location>
</feature>
<evidence type="ECO:0000313" key="2">
    <source>
        <dbReference type="EMBL" id="SMB86613.1"/>
    </source>
</evidence>
<sequence>MLLKGLLSLIKIKNNFLKKIYNLVDINNIDNVFYSSNLKKAYYQELIMRRNAAAASDILRLCILYKMGGVYVDVDTLPSLKFIYGDIPLHINANIANIVQSEYYLRKIDFEHWYKTNKKIYNLKDLGLPCPNIKVNRDLISLAAYVSIDEYNYIIRNNYDKGVGRIEKDHYLARLAYYRYDTINKRSNVTLFLSGPILILEVIIGCSYKILDLPDNISPFAISCLLRMAGTGVSIIEHTNYTPGHVRSSWM</sequence>
<dbReference type="GO" id="GO:0016757">
    <property type="term" value="F:glycosyltransferase activity"/>
    <property type="evidence" value="ECO:0007669"/>
    <property type="project" value="InterPro"/>
</dbReference>
<evidence type="ECO:0000313" key="3">
    <source>
        <dbReference type="Proteomes" id="UP000192408"/>
    </source>
</evidence>
<name>A0A1W1UZV4_9PAST</name>
<dbReference type="Pfam" id="PF12919">
    <property type="entry name" value="TcdA_TcdB"/>
    <property type="match status" value="1"/>
</dbReference>
<keyword evidence="2" id="KW-0808">Transferase</keyword>
<protein>
    <submittedName>
        <fullName evidence="2">TcdA/TcdB catalytic glycosyltransferase domain-containing protein</fullName>
    </submittedName>
</protein>
<reference evidence="3" key="1">
    <citation type="submission" date="2017-04" db="EMBL/GenBank/DDBJ databases">
        <authorList>
            <person name="Varghese N."/>
            <person name="Submissions S."/>
        </authorList>
    </citation>
    <scope>NUCLEOTIDE SEQUENCE [LARGE SCALE GENOMIC DNA]</scope>
    <source>
        <strain evidence="3">DSM 23072</strain>
    </source>
</reference>
<dbReference type="InterPro" id="IPR024770">
    <property type="entry name" value="TcdA/TcdB_cat"/>
</dbReference>
<organism evidence="2 3">
    <name type="scientific">Pasteurella testudinis DSM 23072</name>
    <dbReference type="NCBI Taxonomy" id="1122938"/>
    <lineage>
        <taxon>Bacteria</taxon>
        <taxon>Pseudomonadati</taxon>
        <taxon>Pseudomonadota</taxon>
        <taxon>Gammaproteobacteria</taxon>
        <taxon>Pasteurellales</taxon>
        <taxon>Pasteurellaceae</taxon>
        <taxon>Pasteurella</taxon>
    </lineage>
</organism>
<dbReference type="STRING" id="1122938.SAMN05660772_00913"/>
<accession>A0A1W1UZV4</accession>
<proteinExistence type="predicted"/>
<evidence type="ECO:0000259" key="1">
    <source>
        <dbReference type="Pfam" id="PF12919"/>
    </source>
</evidence>
<dbReference type="SUPFAM" id="SSF53448">
    <property type="entry name" value="Nucleotide-diphospho-sugar transferases"/>
    <property type="match status" value="1"/>
</dbReference>
<gene>
    <name evidence="2" type="ORF">SAMN05660772_00913</name>
</gene>
<keyword evidence="3" id="KW-1185">Reference proteome</keyword>
<dbReference type="Proteomes" id="UP000192408">
    <property type="component" value="Unassembled WGS sequence"/>
</dbReference>
<dbReference type="EMBL" id="FWWV01000024">
    <property type="protein sequence ID" value="SMB86613.1"/>
    <property type="molecule type" value="Genomic_DNA"/>
</dbReference>
<dbReference type="InterPro" id="IPR029044">
    <property type="entry name" value="Nucleotide-diphossugar_trans"/>
</dbReference>